<gene>
    <name evidence="1" type="ORF">bsdE14_23650</name>
</gene>
<dbReference type="EMBL" id="BRXR01000001">
    <property type="protein sequence ID" value="GLC30955.1"/>
    <property type="molecule type" value="Genomic_DNA"/>
</dbReference>
<proteinExistence type="predicted"/>
<organism evidence="1 2">
    <name type="scientific">Clostridium omnivorum</name>
    <dbReference type="NCBI Taxonomy" id="1604902"/>
    <lineage>
        <taxon>Bacteria</taxon>
        <taxon>Bacillati</taxon>
        <taxon>Bacillota</taxon>
        <taxon>Clostridia</taxon>
        <taxon>Eubacteriales</taxon>
        <taxon>Clostridiaceae</taxon>
        <taxon>Clostridium</taxon>
    </lineage>
</organism>
<name>A0ABQ5N7D7_9CLOT</name>
<comment type="caution">
    <text evidence="1">The sequence shown here is derived from an EMBL/GenBank/DDBJ whole genome shotgun (WGS) entry which is preliminary data.</text>
</comment>
<accession>A0ABQ5N7D7</accession>
<reference evidence="1 2" key="1">
    <citation type="journal article" date="2024" name="Int. J. Syst. Evol. Microbiol.">
        <title>Clostridium omnivorum sp. nov., isolated from anoxic soil under the treatment of reductive soil disinfestation.</title>
        <authorList>
            <person name="Ueki A."/>
            <person name="Tonouchi A."/>
            <person name="Kaku N."/>
            <person name="Honma S."/>
            <person name="Ueki K."/>
        </authorList>
    </citation>
    <scope>NUCLEOTIDE SEQUENCE [LARGE SCALE GENOMIC DNA]</scope>
    <source>
        <strain evidence="1 2">E14</strain>
    </source>
</reference>
<sequence length="269" mass="29181">MTPTTIMYNFFKGIVEAGKENIDGIWNFIKNPIKSAIEMAQGIAFLKRAATAGTEENIAFMSGIARGIANFAIGDGNEKARIIGKIAGEILITVLATKGMSALKNIIQDSAKAGKLAELIEIGKNRKIGSAEVGSIFEGAAEADVWALKATERGNAIEEALSKTDYKDWYNIGQADNGYFKAIDFQKGNNVVSLKSIDPTLPSYRGNGATNKVLEYLDKLDLPITVDGKLANKVLDVRIPQGTMNNFNMSQLLDEASQRGIKLIIKEFK</sequence>
<dbReference type="Proteomes" id="UP001208567">
    <property type="component" value="Unassembled WGS sequence"/>
</dbReference>
<evidence type="ECO:0000313" key="2">
    <source>
        <dbReference type="Proteomes" id="UP001208567"/>
    </source>
</evidence>
<keyword evidence="2" id="KW-1185">Reference proteome</keyword>
<evidence type="ECO:0008006" key="3">
    <source>
        <dbReference type="Google" id="ProtNLM"/>
    </source>
</evidence>
<evidence type="ECO:0000313" key="1">
    <source>
        <dbReference type="EMBL" id="GLC30955.1"/>
    </source>
</evidence>
<protein>
    <recommendedName>
        <fullName evidence="3">Pre-toxin TG domain-containing protein</fullName>
    </recommendedName>
</protein>